<evidence type="ECO:0000313" key="14">
    <source>
        <dbReference type="EMBL" id="ASP47916.1"/>
    </source>
</evidence>
<feature type="transmembrane region" description="Helical" evidence="12">
    <location>
        <begin position="92"/>
        <end position="113"/>
    </location>
</feature>
<keyword evidence="15" id="KW-1185">Reference proteome</keyword>
<evidence type="ECO:0000256" key="8">
    <source>
        <dbReference type="ARBA" id="ARBA00022958"/>
    </source>
</evidence>
<dbReference type="Pfam" id="PF02080">
    <property type="entry name" value="TrkA_C"/>
    <property type="match status" value="1"/>
</dbReference>
<keyword evidence="8" id="KW-0630">Potassium</keyword>
<dbReference type="SUPFAM" id="SSF116726">
    <property type="entry name" value="TrkA C-terminal domain-like"/>
    <property type="match status" value="1"/>
</dbReference>
<keyword evidence="7 12" id="KW-0812">Transmembrane</keyword>
<protein>
    <submittedName>
        <fullName evidence="14">K+/H+ antiporter</fullName>
    </submittedName>
</protein>
<dbReference type="Gene3D" id="3.30.70.1450">
    <property type="entry name" value="Regulator of K+ conductance, C-terminal domain"/>
    <property type="match status" value="1"/>
</dbReference>
<feature type="domain" description="RCK C-terminal" evidence="13">
    <location>
        <begin position="403"/>
        <end position="472"/>
    </location>
</feature>
<evidence type="ECO:0000256" key="11">
    <source>
        <dbReference type="ARBA" id="ARBA00023136"/>
    </source>
</evidence>
<keyword evidence="5" id="KW-0997">Cell inner membrane</keyword>
<dbReference type="InterPro" id="IPR006153">
    <property type="entry name" value="Cation/H_exchanger_TM"/>
</dbReference>
<dbReference type="GO" id="GO:0005886">
    <property type="term" value="C:plasma membrane"/>
    <property type="evidence" value="ECO:0007669"/>
    <property type="project" value="UniProtKB-SubCell"/>
</dbReference>
<keyword evidence="4" id="KW-1003">Cell membrane</keyword>
<dbReference type="GO" id="GO:0015297">
    <property type="term" value="F:antiporter activity"/>
    <property type="evidence" value="ECO:0007669"/>
    <property type="project" value="UniProtKB-KW"/>
</dbReference>
<dbReference type="InterPro" id="IPR038770">
    <property type="entry name" value="Na+/solute_symporter_sf"/>
</dbReference>
<organism evidence="14 15">
    <name type="scientific">Cognaticolwellia beringensis</name>
    <dbReference type="NCBI Taxonomy" id="1967665"/>
    <lineage>
        <taxon>Bacteria</taxon>
        <taxon>Pseudomonadati</taxon>
        <taxon>Pseudomonadota</taxon>
        <taxon>Gammaproteobacteria</taxon>
        <taxon>Alteromonadales</taxon>
        <taxon>Colwelliaceae</taxon>
        <taxon>Cognaticolwellia</taxon>
    </lineage>
</organism>
<dbReference type="Proteomes" id="UP000202259">
    <property type="component" value="Chromosome"/>
</dbReference>
<dbReference type="GO" id="GO:0050660">
    <property type="term" value="F:flavin adenine dinucleotide binding"/>
    <property type="evidence" value="ECO:0007669"/>
    <property type="project" value="InterPro"/>
</dbReference>
<reference evidence="14 15" key="1">
    <citation type="submission" date="2017-08" db="EMBL/GenBank/DDBJ databases">
        <title>Complete genome of Colwellia sp. NB097-1, a psychrophile bacterium ioslated from Bering Sea.</title>
        <authorList>
            <person name="Chen X."/>
        </authorList>
    </citation>
    <scope>NUCLEOTIDE SEQUENCE [LARGE SCALE GENOMIC DNA]</scope>
    <source>
        <strain evidence="14 15">NB097-1</strain>
    </source>
</reference>
<gene>
    <name evidence="14" type="ORF">B5D82_09205</name>
</gene>
<dbReference type="InterPro" id="IPR016169">
    <property type="entry name" value="FAD-bd_PCMH_sub2"/>
</dbReference>
<accession>A0A222G7M7</accession>
<dbReference type="EMBL" id="CP020465">
    <property type="protein sequence ID" value="ASP47916.1"/>
    <property type="molecule type" value="Genomic_DNA"/>
</dbReference>
<keyword evidence="3" id="KW-0050">Antiport</keyword>
<evidence type="ECO:0000259" key="13">
    <source>
        <dbReference type="PROSITE" id="PS51202"/>
    </source>
</evidence>
<feature type="transmembrane region" description="Helical" evidence="12">
    <location>
        <begin position="221"/>
        <end position="239"/>
    </location>
</feature>
<dbReference type="Gene3D" id="3.30.465.10">
    <property type="match status" value="1"/>
</dbReference>
<dbReference type="OrthoDB" id="9810759at2"/>
<evidence type="ECO:0000256" key="5">
    <source>
        <dbReference type="ARBA" id="ARBA00022519"/>
    </source>
</evidence>
<dbReference type="InterPro" id="IPR006037">
    <property type="entry name" value="RCK_C"/>
</dbReference>
<dbReference type="Pfam" id="PF03471">
    <property type="entry name" value="CorC_HlyC"/>
    <property type="match status" value="1"/>
</dbReference>
<dbReference type="InterPro" id="IPR036318">
    <property type="entry name" value="FAD-bd_PCMH-like_sf"/>
</dbReference>
<evidence type="ECO:0000256" key="12">
    <source>
        <dbReference type="SAM" id="Phobius"/>
    </source>
</evidence>
<dbReference type="SUPFAM" id="SSF56176">
    <property type="entry name" value="FAD-binding/transporter-associated domain-like"/>
    <property type="match status" value="1"/>
</dbReference>
<evidence type="ECO:0000256" key="4">
    <source>
        <dbReference type="ARBA" id="ARBA00022475"/>
    </source>
</evidence>
<dbReference type="NCBIfam" id="NF003716">
    <property type="entry name" value="PRK05326.1-3"/>
    <property type="match status" value="1"/>
</dbReference>
<feature type="transmembrane region" description="Helical" evidence="12">
    <location>
        <begin position="7"/>
        <end position="22"/>
    </location>
</feature>
<evidence type="ECO:0000256" key="7">
    <source>
        <dbReference type="ARBA" id="ARBA00022692"/>
    </source>
</evidence>
<name>A0A222G7M7_9GAMM</name>
<evidence type="ECO:0000256" key="1">
    <source>
        <dbReference type="ARBA" id="ARBA00004651"/>
    </source>
</evidence>
<keyword evidence="2" id="KW-0813">Transport</keyword>
<sequence>MFFIDQVILLAAVLILLGIISSKLSARLGLPVLVLFLIVGMLAGEDGPGGILFDNAEAAHSLGTLALALILFDGGLQTPLKAIKLVWKPASALATLGVLITGAVTGYAAAYILKIPLLQGMLLGAIVGSTDAAAVFSLLRNAGIHLNGKLKATLEIESASNDPMAIFLTVGLLEVLVNEMKPGSGLLVMFLSQMGLGAVVGLAVGWISLRLINRIQLVAAGLYPVLVAACGLLSFGITANIGGSGFLAVFITGVVIGNSRFVFQRSTFLFHDGLAWLSQITMFVVLGLLITPTSLIDVWLEGLIIAFVLIFIARPLAVVPILAIFGFNLREITLVSWVGLRGSVPIILAIFPLIFGLPGAALIFNVVFFVVLISATLQGSSLAWMARKLKLTLPPPVTPAATLEITALGDVDADIVEYTLGRTSRADGCRISQLALPESAVMAMISRDNNIIAPRGSTLLQAEDQLFIVLKPITRAFVDCVFSGKVDGEKYELPAQELKVKGNTHIIDIAHSYNIDITGGPEETLEQVIKSHLMTAPSINAVAELNNVKLYVREMVGERITTVGIKVTAGKLKN</sequence>
<feature type="transmembrane region" description="Helical" evidence="12">
    <location>
        <begin position="275"/>
        <end position="296"/>
    </location>
</feature>
<evidence type="ECO:0000256" key="10">
    <source>
        <dbReference type="ARBA" id="ARBA00023065"/>
    </source>
</evidence>
<feature type="transmembrane region" description="Helical" evidence="12">
    <location>
        <begin position="120"/>
        <end position="139"/>
    </location>
</feature>
<evidence type="ECO:0000256" key="2">
    <source>
        <dbReference type="ARBA" id="ARBA00022448"/>
    </source>
</evidence>
<feature type="transmembrane region" description="Helical" evidence="12">
    <location>
        <begin position="334"/>
        <end position="355"/>
    </location>
</feature>
<proteinExistence type="predicted"/>
<dbReference type="NCBIfam" id="NF003714">
    <property type="entry name" value="PRK05326.1-1"/>
    <property type="match status" value="1"/>
</dbReference>
<dbReference type="GO" id="GO:1902600">
    <property type="term" value="P:proton transmembrane transport"/>
    <property type="evidence" value="ECO:0007669"/>
    <property type="project" value="InterPro"/>
</dbReference>
<keyword evidence="11 12" id="KW-0472">Membrane</keyword>
<evidence type="ECO:0000313" key="15">
    <source>
        <dbReference type="Proteomes" id="UP000202259"/>
    </source>
</evidence>
<evidence type="ECO:0000256" key="9">
    <source>
        <dbReference type="ARBA" id="ARBA00022989"/>
    </source>
</evidence>
<dbReference type="AlphaFoldDB" id="A0A222G7M7"/>
<evidence type="ECO:0000256" key="3">
    <source>
        <dbReference type="ARBA" id="ARBA00022449"/>
    </source>
</evidence>
<dbReference type="Gene3D" id="1.20.1530.20">
    <property type="match status" value="1"/>
</dbReference>
<feature type="transmembrane region" description="Helical" evidence="12">
    <location>
        <begin position="302"/>
        <end position="327"/>
    </location>
</feature>
<dbReference type="PROSITE" id="PS51202">
    <property type="entry name" value="RCK_C"/>
    <property type="match status" value="1"/>
</dbReference>
<dbReference type="KEGG" id="cber:B5D82_09205"/>
<comment type="subcellular location">
    <subcellularLocation>
        <location evidence="1">Cell membrane</location>
        <topology evidence="1">Multi-pass membrane protein</topology>
    </subcellularLocation>
</comment>
<dbReference type="PANTHER" id="PTHR32507">
    <property type="entry name" value="NA(+)/H(+) ANTIPORTER 1"/>
    <property type="match status" value="1"/>
</dbReference>
<dbReference type="Pfam" id="PF00999">
    <property type="entry name" value="Na_H_Exchanger"/>
    <property type="match status" value="1"/>
</dbReference>
<keyword evidence="9 12" id="KW-1133">Transmembrane helix</keyword>
<feature type="transmembrane region" description="Helical" evidence="12">
    <location>
        <begin position="245"/>
        <end position="263"/>
    </location>
</feature>
<dbReference type="InterPro" id="IPR005170">
    <property type="entry name" value="Transptr-assoc_dom"/>
</dbReference>
<evidence type="ECO:0000256" key="6">
    <source>
        <dbReference type="ARBA" id="ARBA00022538"/>
    </source>
</evidence>
<keyword evidence="10" id="KW-0406">Ion transport</keyword>
<dbReference type="InterPro" id="IPR036721">
    <property type="entry name" value="RCK_C_sf"/>
</dbReference>
<dbReference type="NCBIfam" id="NF003715">
    <property type="entry name" value="PRK05326.1-2"/>
    <property type="match status" value="1"/>
</dbReference>
<keyword evidence="6" id="KW-0633">Potassium transport</keyword>
<dbReference type="GO" id="GO:0008324">
    <property type="term" value="F:monoatomic cation transmembrane transporter activity"/>
    <property type="evidence" value="ECO:0007669"/>
    <property type="project" value="InterPro"/>
</dbReference>
<dbReference type="GO" id="GO:0006813">
    <property type="term" value="P:potassium ion transport"/>
    <property type="evidence" value="ECO:0007669"/>
    <property type="project" value="UniProtKB-KW"/>
</dbReference>
<feature type="transmembrane region" description="Helical" evidence="12">
    <location>
        <begin position="186"/>
        <end position="209"/>
    </location>
</feature>
<dbReference type="PANTHER" id="PTHR32507:SF7">
    <property type="entry name" value="K(+)_H(+) ANTIPORTER NHAP2"/>
    <property type="match status" value="1"/>
</dbReference>
<dbReference type="RefSeq" id="WP_081151015.1">
    <property type="nucleotide sequence ID" value="NZ_CP020465.1"/>
</dbReference>
<feature type="transmembrane region" description="Helical" evidence="12">
    <location>
        <begin position="361"/>
        <end position="384"/>
    </location>
</feature>
<feature type="transmembrane region" description="Helical" evidence="12">
    <location>
        <begin position="28"/>
        <end position="44"/>
    </location>
</feature>